<feature type="compositionally biased region" description="Polar residues" evidence="3">
    <location>
        <begin position="918"/>
        <end position="938"/>
    </location>
</feature>
<keyword evidence="1 2" id="KW-0175">Coiled coil</keyword>
<dbReference type="InterPro" id="IPR033290">
    <property type="entry name" value="CCDC39"/>
</dbReference>
<accession>A0A7S3VI03</accession>
<evidence type="ECO:0008006" key="5">
    <source>
        <dbReference type="Google" id="ProtNLM"/>
    </source>
</evidence>
<evidence type="ECO:0000256" key="1">
    <source>
        <dbReference type="ARBA" id="ARBA00023054"/>
    </source>
</evidence>
<name>A0A7S3VI03_DUNTE</name>
<feature type="compositionally biased region" description="Low complexity" evidence="3">
    <location>
        <begin position="900"/>
        <end position="910"/>
    </location>
</feature>
<dbReference type="GO" id="GO:0060285">
    <property type="term" value="P:cilium-dependent cell motility"/>
    <property type="evidence" value="ECO:0007669"/>
    <property type="project" value="TreeGrafter"/>
</dbReference>
<reference evidence="4" key="1">
    <citation type="submission" date="2021-01" db="EMBL/GenBank/DDBJ databases">
        <authorList>
            <person name="Corre E."/>
            <person name="Pelletier E."/>
            <person name="Niang G."/>
            <person name="Scheremetjew M."/>
            <person name="Finn R."/>
            <person name="Kale V."/>
            <person name="Holt S."/>
            <person name="Cochrane G."/>
            <person name="Meng A."/>
            <person name="Brown T."/>
            <person name="Cohen L."/>
        </authorList>
    </citation>
    <scope>NUCLEOTIDE SEQUENCE</scope>
    <source>
        <strain evidence="4">CCMP1320</strain>
    </source>
</reference>
<feature type="coiled-coil region" evidence="2">
    <location>
        <begin position="487"/>
        <end position="521"/>
    </location>
</feature>
<dbReference type="GO" id="GO:0003341">
    <property type="term" value="P:cilium movement"/>
    <property type="evidence" value="ECO:0007669"/>
    <property type="project" value="InterPro"/>
</dbReference>
<feature type="compositionally biased region" description="Gly residues" evidence="3">
    <location>
        <begin position="946"/>
        <end position="962"/>
    </location>
</feature>
<gene>
    <name evidence="4" type="ORF">DTER00134_LOCUS681</name>
</gene>
<dbReference type="Pfam" id="PF24161">
    <property type="entry name" value="CCDC39"/>
    <property type="match status" value="1"/>
</dbReference>
<feature type="region of interest" description="Disordered" evidence="3">
    <location>
        <begin position="812"/>
        <end position="840"/>
    </location>
</feature>
<evidence type="ECO:0000256" key="2">
    <source>
        <dbReference type="SAM" id="Coils"/>
    </source>
</evidence>
<proteinExistence type="predicted"/>
<feature type="coiled-coil region" evidence="2">
    <location>
        <begin position="174"/>
        <end position="282"/>
    </location>
</feature>
<dbReference type="PANTHER" id="PTHR18962">
    <property type="entry name" value="COILED-COIL DOMAIN-CONTAINING PROTEIN 39"/>
    <property type="match status" value="1"/>
</dbReference>
<sequence>MEEPGPGFGIGTIPEEPQQEEEVSTLPAFANAENRRLDAAVRALEKQLDRVDGALEENQDRIGIMEEHLQNVQQELKYTQGRVESKTKEINTEKHLQALADRETGRLTKDIGKLMAERAELADRVASLQASVYKANEKLDGFKLLMNWNQEEMEQWALAQRQKEEDNAALDKYKKQDAAKVKELQQMLEKMSRAVVAKKADLEDEVVETQAAQIQLDKAAEDFRKLHNERQVLIRQWEDAMQAMNHRDKAIVLASEQFTARKAELRQKKAELDAQARFLESESINNKEVDARIAFYDREMGKQRDLYLREMRKLDELSNQVEAIRATLAKTATELGNCTAENEGARMALDLQRKRLDAARSKYMLLRRKMESEFATLDTLGSKVEELEVLRKADEAHLKSVIKEAEDLKKEQFKRSQRLFELRTKERDMISEISGGQGQNKNLSSRISSLDEQVVKQQELLYNVEFQLQQMERKVARAGGVRSDEEVKALNARISKLTGVLEKVNAEHSMLLEQVKHSEEDLLHVQRANAALKADRAKIDESIRTLKLEVEMAVRQVKGAVADKEKALVDHDVMKLDVRRLRDILAMHADEVFSLENRKYQLKMSAQERTHEVEVHRDGLRAELRLLRDDIHRLMLELRERSIKVEKLQAKFEVVSTKHHGGPDDVGPDGKPHSQAYYVIKAAQEREELQREGDELDAKIRKAEKEVAALEATLLQCVGSNGQYASSFVKVDSNSAFKERAVLRERLDRVYDKLKFKRQEEAVLAADCAQLSSRLASLNAGQRGLTAVTEDLARRKDEAERQADEQAEKLARARRASARAAQALGLPPPGTPPPPGGAAPLAKEATLAEMREVTRAMLAELAQLAAANPGVRIGSMAAAAGVRLPTPSALTASGGQVRTPPSSAGSRGSQPGPPGQQETSRPPSARSQASIRGSQGSVRGSLMAGRAGGGSRPGSSSQGGGVAVRPVELGL</sequence>
<feature type="compositionally biased region" description="Pro residues" evidence="3">
    <location>
        <begin position="826"/>
        <end position="837"/>
    </location>
</feature>
<dbReference type="AlphaFoldDB" id="A0A7S3VI03"/>
<dbReference type="GO" id="GO:0005930">
    <property type="term" value="C:axoneme"/>
    <property type="evidence" value="ECO:0007669"/>
    <property type="project" value="InterPro"/>
</dbReference>
<feature type="coiled-coil region" evidence="2">
    <location>
        <begin position="679"/>
        <end position="713"/>
    </location>
</feature>
<feature type="coiled-coil region" evidence="2">
    <location>
        <begin position="617"/>
        <end position="651"/>
    </location>
</feature>
<evidence type="ECO:0000313" key="4">
    <source>
        <dbReference type="EMBL" id="CAE0485642.1"/>
    </source>
</evidence>
<dbReference type="EMBL" id="HBIP01001618">
    <property type="protein sequence ID" value="CAE0485642.1"/>
    <property type="molecule type" value="Transcribed_RNA"/>
</dbReference>
<feature type="region of interest" description="Disordered" evidence="3">
    <location>
        <begin position="887"/>
        <end position="971"/>
    </location>
</feature>
<dbReference type="PANTHER" id="PTHR18962:SF0">
    <property type="entry name" value="COILED-COIL DOMAIN-CONTAINING PROTEIN 39"/>
    <property type="match status" value="1"/>
</dbReference>
<protein>
    <recommendedName>
        <fullName evidence="5">Coiled-coil domain-containing protein 39</fullName>
    </recommendedName>
</protein>
<dbReference type="GO" id="GO:0036159">
    <property type="term" value="P:inner dynein arm assembly"/>
    <property type="evidence" value="ECO:0007669"/>
    <property type="project" value="InterPro"/>
</dbReference>
<organism evidence="4">
    <name type="scientific">Dunaliella tertiolecta</name>
    <name type="common">Green alga</name>
    <dbReference type="NCBI Taxonomy" id="3047"/>
    <lineage>
        <taxon>Eukaryota</taxon>
        <taxon>Viridiplantae</taxon>
        <taxon>Chlorophyta</taxon>
        <taxon>core chlorophytes</taxon>
        <taxon>Chlorophyceae</taxon>
        <taxon>CS clade</taxon>
        <taxon>Chlamydomonadales</taxon>
        <taxon>Dunaliellaceae</taxon>
        <taxon>Dunaliella</taxon>
    </lineage>
</organism>
<evidence type="ECO:0000256" key="3">
    <source>
        <dbReference type="SAM" id="MobiDB-lite"/>
    </source>
</evidence>
<feature type="coiled-coil region" evidence="2">
    <location>
        <begin position="307"/>
        <end position="411"/>
    </location>
</feature>
<feature type="coiled-coil region" evidence="2">
    <location>
        <begin position="34"/>
        <end position="131"/>
    </location>
</feature>